<dbReference type="GO" id="GO:0044550">
    <property type="term" value="P:secondary metabolite biosynthetic process"/>
    <property type="evidence" value="ECO:0007669"/>
    <property type="project" value="TreeGrafter"/>
</dbReference>
<dbReference type="InterPro" id="IPR032821">
    <property type="entry name" value="PKS_assoc"/>
</dbReference>
<evidence type="ECO:0000313" key="5">
    <source>
        <dbReference type="EMBL" id="QQK40347.1"/>
    </source>
</evidence>
<organism evidence="5 6">
    <name type="scientific">Penicillium digitatum</name>
    <name type="common">Green mold</name>
    <dbReference type="NCBI Taxonomy" id="36651"/>
    <lineage>
        <taxon>Eukaryota</taxon>
        <taxon>Fungi</taxon>
        <taxon>Dikarya</taxon>
        <taxon>Ascomycota</taxon>
        <taxon>Pezizomycotina</taxon>
        <taxon>Eurotiomycetes</taxon>
        <taxon>Eurotiomycetidae</taxon>
        <taxon>Eurotiales</taxon>
        <taxon>Aspergillaceae</taxon>
        <taxon>Penicillium</taxon>
    </lineage>
</organism>
<dbReference type="InterPro" id="IPR018201">
    <property type="entry name" value="Ketoacyl_synth_AS"/>
</dbReference>
<dbReference type="PANTHER" id="PTHR43775:SF13">
    <property type="entry name" value="POLYKETIDE SYNTHASE 1"/>
    <property type="match status" value="1"/>
</dbReference>
<dbReference type="InterPro" id="IPR014030">
    <property type="entry name" value="Ketoacyl_synth_N"/>
</dbReference>
<keyword evidence="3" id="KW-0808">Transferase</keyword>
<dbReference type="InterPro" id="IPR016035">
    <property type="entry name" value="Acyl_Trfase/lysoPLipase"/>
</dbReference>
<dbReference type="Pfam" id="PF00698">
    <property type="entry name" value="Acyl_transf_1"/>
    <property type="match status" value="1"/>
</dbReference>
<evidence type="ECO:0000259" key="4">
    <source>
        <dbReference type="PROSITE" id="PS52004"/>
    </source>
</evidence>
<dbReference type="PROSITE" id="PS00606">
    <property type="entry name" value="KS3_1"/>
    <property type="match status" value="1"/>
</dbReference>
<evidence type="ECO:0000256" key="1">
    <source>
        <dbReference type="ARBA" id="ARBA00022450"/>
    </source>
</evidence>
<dbReference type="Pfam" id="PF00109">
    <property type="entry name" value="ketoacyl-synt"/>
    <property type="match status" value="1"/>
</dbReference>
<dbReference type="SUPFAM" id="SSF53901">
    <property type="entry name" value="Thiolase-like"/>
    <property type="match status" value="1"/>
</dbReference>
<accession>A0A7T6XFT4</accession>
<dbReference type="CDD" id="cd00833">
    <property type="entry name" value="PKS"/>
    <property type="match status" value="1"/>
</dbReference>
<protein>
    <submittedName>
        <fullName evidence="5">Mycocerosic acid synthase</fullName>
    </submittedName>
</protein>
<dbReference type="KEGG" id="pdp:PDIP_82750"/>
<dbReference type="SMART" id="SM00827">
    <property type="entry name" value="PKS_AT"/>
    <property type="match status" value="1"/>
</dbReference>
<dbReference type="GeneID" id="26236591"/>
<dbReference type="Pfam" id="PF16197">
    <property type="entry name" value="KAsynt_C_assoc"/>
    <property type="match status" value="1"/>
</dbReference>
<name>A0A7T6XFT4_PENDI</name>
<evidence type="ECO:0000256" key="2">
    <source>
        <dbReference type="ARBA" id="ARBA00022553"/>
    </source>
</evidence>
<dbReference type="InterPro" id="IPR016039">
    <property type="entry name" value="Thiolase-like"/>
</dbReference>
<dbReference type="EMBL" id="CP060774">
    <property type="protein sequence ID" value="QQK40347.1"/>
    <property type="molecule type" value="Genomic_DNA"/>
</dbReference>
<dbReference type="PANTHER" id="PTHR43775">
    <property type="entry name" value="FATTY ACID SYNTHASE"/>
    <property type="match status" value="1"/>
</dbReference>
<dbReference type="InterPro" id="IPR050091">
    <property type="entry name" value="PKS_NRPS_Biosynth_Enz"/>
</dbReference>
<dbReference type="AlphaFoldDB" id="A0A7T6XFT4"/>
<gene>
    <name evidence="5" type="ORF">Pdw03_3201</name>
</gene>
<keyword evidence="2" id="KW-0597">Phosphoprotein</keyword>
<dbReference type="SMART" id="SM00825">
    <property type="entry name" value="PKS_KS"/>
    <property type="match status" value="1"/>
</dbReference>
<dbReference type="InterPro" id="IPR020841">
    <property type="entry name" value="PKS_Beta-ketoAc_synthase_dom"/>
</dbReference>
<sequence length="680" mass="74166">MNGDFEGAPSGEQGNPQPIAIIGYACRLPGQVTSPSDLWELCTRARSGWSPIPKERFSVEAFQHPNPSKVGSFNPKGGYFLDEDIARFDAPFFNLTVQEATSMDPQQRLLLECAFEALESAGIPKENFARQKVGVFAGGNFSDYELNNVRDIETILMHQATGCAASLQSNRISYFFDLRGPSITVDTACSSSLVALHYAVQSLRSGESKEALVAGCHLNLVPDIWVSMSMSQLFNDEGKTFSFDERATSGFARGEGSGVVILKPLDTALRDKDPVRAVIVHSGVNQDGRTQGITLPNGQAQEELIRRVYEEANLNPDECGFVEMHGTGTKTGDPIEATAVHAALGKNRIPRNPLYVGSVKPNTGHLEGANLMLPKAEFNKANPDIPMSAWNMKILTTTRPWPSRMKYLSVSNYGFEGTNAHAVLQKAPLLSKAPDEAVEDVEVDPKRKLFLISANDKESLRTRIKDFGIYFEQHPEVFEKTLFGNFAYTLGNKMSQLSYRVGVSATSLDDLGIRLAQLKINPSRVLGAPIVSFVFTGQGAQWAQMDVPLIHEYPVYELAIRRADLCLRNLGAKFSLIEELEKDSTTSEIDSPHLSQPACTALQTALVNLLESWGVCPASVIGHSSGEISAAYAAGIYDLVGAMALAYWRGQMTSLLKSSFLSLKGAMIAVGIRCEAVQPI</sequence>
<dbReference type="InterPro" id="IPR014043">
    <property type="entry name" value="Acyl_transferase_dom"/>
</dbReference>
<dbReference type="OMA" id="ECIFEAF"/>
<evidence type="ECO:0000313" key="6">
    <source>
        <dbReference type="Proteomes" id="UP000595662"/>
    </source>
</evidence>
<dbReference type="Gene3D" id="3.40.47.10">
    <property type="match status" value="1"/>
</dbReference>
<dbReference type="PROSITE" id="PS52004">
    <property type="entry name" value="KS3_2"/>
    <property type="match status" value="1"/>
</dbReference>
<feature type="domain" description="Ketosynthase family 3 (KS3)" evidence="4">
    <location>
        <begin position="16"/>
        <end position="426"/>
    </location>
</feature>
<dbReference type="Pfam" id="PF02801">
    <property type="entry name" value="Ketoacyl-synt_C"/>
    <property type="match status" value="1"/>
</dbReference>
<proteinExistence type="predicted"/>
<reference evidence="5 6" key="1">
    <citation type="submission" date="2020-08" db="EMBL/GenBank/DDBJ databases">
        <title>The completed genome sequence of the pathogenic ascomycete fungus Penicillium digitatum.</title>
        <authorList>
            <person name="Wang M."/>
        </authorList>
    </citation>
    <scope>NUCLEOTIDE SEQUENCE [LARGE SCALE GENOMIC DNA]</scope>
    <source>
        <strain evidence="5 6">PdW03</strain>
    </source>
</reference>
<dbReference type="VEuPathDB" id="FungiDB:PDIP_82750"/>
<dbReference type="InterPro" id="IPR001227">
    <property type="entry name" value="Ac_transferase_dom_sf"/>
</dbReference>
<evidence type="ECO:0000256" key="3">
    <source>
        <dbReference type="ARBA" id="ARBA00022679"/>
    </source>
</evidence>
<dbReference type="InterPro" id="IPR014031">
    <property type="entry name" value="Ketoacyl_synth_C"/>
</dbReference>
<dbReference type="Proteomes" id="UP000595662">
    <property type="component" value="Chromosome 1"/>
</dbReference>
<dbReference type="GO" id="GO:0004312">
    <property type="term" value="F:fatty acid synthase activity"/>
    <property type="evidence" value="ECO:0007669"/>
    <property type="project" value="TreeGrafter"/>
</dbReference>
<keyword evidence="1" id="KW-0596">Phosphopantetheine</keyword>
<dbReference type="SUPFAM" id="SSF52151">
    <property type="entry name" value="FabD/lysophospholipase-like"/>
    <property type="match status" value="1"/>
</dbReference>
<dbReference type="GO" id="GO:0006633">
    <property type="term" value="P:fatty acid biosynthetic process"/>
    <property type="evidence" value="ECO:0007669"/>
    <property type="project" value="InterPro"/>
</dbReference>
<dbReference type="Gene3D" id="3.40.366.10">
    <property type="entry name" value="Malonyl-Coenzyme A Acyl Carrier Protein, domain 2"/>
    <property type="match status" value="1"/>
</dbReference>
<dbReference type="GO" id="GO:0004315">
    <property type="term" value="F:3-oxoacyl-[acyl-carrier-protein] synthase activity"/>
    <property type="evidence" value="ECO:0007669"/>
    <property type="project" value="InterPro"/>
</dbReference>
<dbReference type="RefSeq" id="XP_014532432.1">
    <property type="nucleotide sequence ID" value="XM_014676946.1"/>
</dbReference>